<comment type="caution">
    <text evidence="1">The sequence shown here is derived from an EMBL/GenBank/DDBJ whole genome shotgun (WGS) entry which is preliminary data.</text>
</comment>
<name>A0A7X2NP40_9CLOT</name>
<reference evidence="1 2" key="1">
    <citation type="submission" date="2019-08" db="EMBL/GenBank/DDBJ databases">
        <title>In-depth cultivation of the pig gut microbiome towards novel bacterial diversity and tailored functional studies.</title>
        <authorList>
            <person name="Wylensek D."/>
            <person name="Hitch T.C.A."/>
            <person name="Clavel T."/>
        </authorList>
    </citation>
    <scope>NUCLEOTIDE SEQUENCE [LARGE SCALE GENOMIC DNA]</scope>
    <source>
        <strain evidence="1 2">WCA-389-WT-23D1</strain>
    </source>
</reference>
<dbReference type="Proteomes" id="UP000429958">
    <property type="component" value="Unassembled WGS sequence"/>
</dbReference>
<dbReference type="AlphaFoldDB" id="A0A7X2NP40"/>
<keyword evidence="2" id="KW-1185">Reference proteome</keyword>
<accession>A0A7X2NP40</accession>
<protein>
    <recommendedName>
        <fullName evidence="3">Cch helix turn helix domain-containing protein</fullName>
    </recommendedName>
</protein>
<dbReference type="EMBL" id="VUMD01000026">
    <property type="protein sequence ID" value="MSS38461.1"/>
    <property type="molecule type" value="Genomic_DNA"/>
</dbReference>
<proteinExistence type="predicted"/>
<dbReference type="RefSeq" id="WP_154473863.1">
    <property type="nucleotide sequence ID" value="NZ_VUMD01000026.1"/>
</dbReference>
<organism evidence="1 2">
    <name type="scientific">Clostridium porci</name>
    <dbReference type="NCBI Taxonomy" id="2605778"/>
    <lineage>
        <taxon>Bacteria</taxon>
        <taxon>Bacillati</taxon>
        <taxon>Bacillota</taxon>
        <taxon>Clostridia</taxon>
        <taxon>Eubacteriales</taxon>
        <taxon>Clostridiaceae</taxon>
        <taxon>Clostridium</taxon>
    </lineage>
</organism>
<evidence type="ECO:0000313" key="2">
    <source>
        <dbReference type="Proteomes" id="UP000429958"/>
    </source>
</evidence>
<evidence type="ECO:0000313" key="1">
    <source>
        <dbReference type="EMBL" id="MSS38461.1"/>
    </source>
</evidence>
<evidence type="ECO:0008006" key="3">
    <source>
        <dbReference type="Google" id="ProtNLM"/>
    </source>
</evidence>
<sequence length="103" mass="12019">MEGKGAILVREFLSITSFLLQSGKIKQQKGFLLVPRKALNRLFNKNQYGTVNEKLLYWKQLHWISTDTERFTKQVLVGGKRIRFVMIDIQVFQALELLFSGEE</sequence>
<gene>
    <name evidence="1" type="ORF">FYJ39_18550</name>
</gene>